<keyword evidence="2" id="KW-0732">Signal</keyword>
<dbReference type="EMBL" id="CAJNNV010001210">
    <property type="protein sequence ID" value="CAE8584503.1"/>
    <property type="molecule type" value="Genomic_DNA"/>
</dbReference>
<comment type="caution">
    <text evidence="3">The sequence shown here is derived from an EMBL/GenBank/DDBJ whole genome shotgun (WGS) entry which is preliminary data.</text>
</comment>
<feature type="chain" id="PRO_5032455359" description="Chitinase" evidence="2">
    <location>
        <begin position="21"/>
        <end position="434"/>
    </location>
</feature>
<accession>A0A813DCI0</accession>
<evidence type="ECO:0000256" key="2">
    <source>
        <dbReference type="SAM" id="SignalP"/>
    </source>
</evidence>
<sequence length="434" mass="43697">MGPLLIFLTSLLFGIGVAEGEVNVPVAGPAPGCSVDSEEVGLLQGSQLFKAQGSVPLTADRGGSEVRKPGCQRGGKGATTTTNTTTTTKLALTIATQPDVVGYYVWTWSSSTTVPTGATIGVCFSGYAEVATALSQCSSVEANLVGTKYLSIGGGGKNDYGLITADRLTAVGAAAATILSAGYEGVIFDIEEVSGSTDEINDALDAAVASLKASGLAAAVTTSHSCPYKCTGCDSSALVASWLKNADIGLLSPQLYTLGTESKIDTTPTSGCPWSLYANATAVVAPSIVQASQYDSAEAFFATEGVTTGGYFVWATSSSPSGCSSCSGSDNCYVSGWAVPCSTTDQSTCTSEGGDWCGSGCSTCSGSDNCYVSGWAVPCSTTDQSTCTSEGGDWCGSGCSTCSGSDNCYVAGWAVPCSTTDQSTCTSEGGAWCS</sequence>
<keyword evidence="4" id="KW-1185">Reference proteome</keyword>
<dbReference type="Proteomes" id="UP000654075">
    <property type="component" value="Unassembled WGS sequence"/>
</dbReference>
<organism evidence="3 4">
    <name type="scientific">Polarella glacialis</name>
    <name type="common">Dinoflagellate</name>
    <dbReference type="NCBI Taxonomy" id="89957"/>
    <lineage>
        <taxon>Eukaryota</taxon>
        <taxon>Sar</taxon>
        <taxon>Alveolata</taxon>
        <taxon>Dinophyceae</taxon>
        <taxon>Suessiales</taxon>
        <taxon>Suessiaceae</taxon>
        <taxon>Polarella</taxon>
    </lineage>
</organism>
<evidence type="ECO:0000313" key="4">
    <source>
        <dbReference type="Proteomes" id="UP000654075"/>
    </source>
</evidence>
<gene>
    <name evidence="3" type="ORF">PGLA1383_LOCUS3434</name>
</gene>
<dbReference type="OrthoDB" id="416666at2759"/>
<feature type="region of interest" description="Disordered" evidence="1">
    <location>
        <begin position="59"/>
        <end position="83"/>
    </location>
</feature>
<protein>
    <recommendedName>
        <fullName evidence="5">Chitinase</fullName>
    </recommendedName>
</protein>
<name>A0A813DCI0_POLGL</name>
<evidence type="ECO:0008006" key="5">
    <source>
        <dbReference type="Google" id="ProtNLM"/>
    </source>
</evidence>
<proteinExistence type="predicted"/>
<evidence type="ECO:0000313" key="3">
    <source>
        <dbReference type="EMBL" id="CAE8584503.1"/>
    </source>
</evidence>
<dbReference type="AlphaFoldDB" id="A0A813DCI0"/>
<evidence type="ECO:0000256" key="1">
    <source>
        <dbReference type="SAM" id="MobiDB-lite"/>
    </source>
</evidence>
<feature type="signal peptide" evidence="2">
    <location>
        <begin position="1"/>
        <end position="20"/>
    </location>
</feature>
<reference evidence="3" key="1">
    <citation type="submission" date="2021-02" db="EMBL/GenBank/DDBJ databases">
        <authorList>
            <person name="Dougan E. K."/>
            <person name="Rhodes N."/>
            <person name="Thang M."/>
            <person name="Chan C."/>
        </authorList>
    </citation>
    <scope>NUCLEOTIDE SEQUENCE</scope>
</reference>